<dbReference type="EMBL" id="FNLF01000002">
    <property type="protein sequence ID" value="SDQ37297.1"/>
    <property type="molecule type" value="Genomic_DNA"/>
</dbReference>
<dbReference type="AlphaFoldDB" id="A0A1H1ACC7"/>
<dbReference type="Proteomes" id="UP000183053">
    <property type="component" value="Unassembled WGS sequence"/>
</dbReference>
<dbReference type="STRING" id="47312.SAMN04489765_0156"/>
<gene>
    <name evidence="2" type="ORF">SAMN04489765_0156</name>
</gene>
<proteinExistence type="predicted"/>
<name>A0A1H1ACC7_9ACTN</name>
<protein>
    <submittedName>
        <fullName evidence="2">Uncharacterized protein</fullName>
    </submittedName>
</protein>
<reference evidence="3" key="1">
    <citation type="submission" date="2016-10" db="EMBL/GenBank/DDBJ databases">
        <authorList>
            <person name="Varghese N."/>
            <person name="Submissions S."/>
        </authorList>
    </citation>
    <scope>NUCLEOTIDE SEQUENCE [LARGE SCALE GENOMIC DNA]</scope>
    <source>
        <strain evidence="3">DSM 44142</strain>
    </source>
</reference>
<sequence length="277" mass="29388">MAVIGPAHFLLHDDVVGAFGRELIEREVVGRYTAAGECPICQVPLAPSVRDGARTLTVATTVPAETGSPFAGVVALYAAHLECAPNRGFLSFGASLIAPSTYQYFGVAMPVADAPNALVIVVNPSVDQVHLTRMSVNDEWKVLGSIHGLGDPSEGWFKMTGGTVLPDMPKMVGTFDITTGHVRLNGGYTLDVEATEWPADLQIATVLVSERLAIPSGASRQGLLAALEDFMKYGHAGQLEIVGRAPAAPVGTPAPDPGVRADAAPRRRWWRRGGERR</sequence>
<evidence type="ECO:0000313" key="3">
    <source>
        <dbReference type="Proteomes" id="UP000183053"/>
    </source>
</evidence>
<organism evidence="2 3">
    <name type="scientific">Tsukamurella pulmonis</name>
    <dbReference type="NCBI Taxonomy" id="47312"/>
    <lineage>
        <taxon>Bacteria</taxon>
        <taxon>Bacillati</taxon>
        <taxon>Actinomycetota</taxon>
        <taxon>Actinomycetes</taxon>
        <taxon>Mycobacteriales</taxon>
        <taxon>Tsukamurellaceae</taxon>
        <taxon>Tsukamurella</taxon>
    </lineage>
</organism>
<evidence type="ECO:0000256" key="1">
    <source>
        <dbReference type="SAM" id="MobiDB-lite"/>
    </source>
</evidence>
<dbReference type="RefSeq" id="WP_068563765.1">
    <property type="nucleotide sequence ID" value="NZ_FNLF01000002.1"/>
</dbReference>
<keyword evidence="3" id="KW-1185">Reference proteome</keyword>
<evidence type="ECO:0000313" key="2">
    <source>
        <dbReference type="EMBL" id="SDQ37297.1"/>
    </source>
</evidence>
<feature type="region of interest" description="Disordered" evidence="1">
    <location>
        <begin position="246"/>
        <end position="277"/>
    </location>
</feature>
<accession>A0A1H1ACC7</accession>